<dbReference type="Proteomes" id="UP000620124">
    <property type="component" value="Unassembled WGS sequence"/>
</dbReference>
<keyword evidence="1" id="KW-0547">Nucleotide-binding</keyword>
<accession>A0A8H7CK05</accession>
<organism evidence="1 2">
    <name type="scientific">Mycena venus</name>
    <dbReference type="NCBI Taxonomy" id="2733690"/>
    <lineage>
        <taxon>Eukaryota</taxon>
        <taxon>Fungi</taxon>
        <taxon>Dikarya</taxon>
        <taxon>Basidiomycota</taxon>
        <taxon>Agaricomycotina</taxon>
        <taxon>Agaricomycetes</taxon>
        <taxon>Agaricomycetidae</taxon>
        <taxon>Agaricales</taxon>
        <taxon>Marasmiineae</taxon>
        <taxon>Mycenaceae</taxon>
        <taxon>Mycena</taxon>
    </lineage>
</organism>
<reference evidence="1" key="1">
    <citation type="submission" date="2020-05" db="EMBL/GenBank/DDBJ databases">
        <title>Mycena genomes resolve the evolution of fungal bioluminescence.</title>
        <authorList>
            <person name="Tsai I.J."/>
        </authorList>
    </citation>
    <scope>NUCLEOTIDE SEQUENCE</scope>
    <source>
        <strain evidence="1">CCC161011</strain>
    </source>
</reference>
<evidence type="ECO:0000313" key="1">
    <source>
        <dbReference type="EMBL" id="KAF7340375.1"/>
    </source>
</evidence>
<dbReference type="OrthoDB" id="3064614at2759"/>
<dbReference type="InterPro" id="IPR038718">
    <property type="entry name" value="SNF2-like_sf"/>
</dbReference>
<sequence length="134" mass="14980">MFSYNSVLVHESCFVNVNKGNGGKQQDAADVEVAFSQPALITGARLKDYELEGLQWMIGLHEQGTKGFLPTDERGPRKANVTLLVCPEMSVSRRSFHPARNLRCSRLIVSALKNLMHKRRQATVCAHDHIPSFC</sequence>
<gene>
    <name evidence="1" type="ORF">MVEN_01957000</name>
</gene>
<keyword evidence="2" id="KW-1185">Reference proteome</keyword>
<dbReference type="EMBL" id="JACAZI010000019">
    <property type="protein sequence ID" value="KAF7340375.1"/>
    <property type="molecule type" value="Genomic_DNA"/>
</dbReference>
<evidence type="ECO:0000313" key="2">
    <source>
        <dbReference type="Proteomes" id="UP000620124"/>
    </source>
</evidence>
<keyword evidence="1" id="KW-0067">ATP-binding</keyword>
<dbReference type="GO" id="GO:0004386">
    <property type="term" value="F:helicase activity"/>
    <property type="evidence" value="ECO:0007669"/>
    <property type="project" value="UniProtKB-KW"/>
</dbReference>
<keyword evidence="1" id="KW-0347">Helicase</keyword>
<keyword evidence="1" id="KW-0378">Hydrolase</keyword>
<proteinExistence type="predicted"/>
<comment type="caution">
    <text evidence="1">The sequence shown here is derived from an EMBL/GenBank/DDBJ whole genome shotgun (WGS) entry which is preliminary data.</text>
</comment>
<dbReference type="Gene3D" id="3.40.50.10810">
    <property type="entry name" value="Tandem AAA-ATPase domain"/>
    <property type="match status" value="1"/>
</dbReference>
<dbReference type="AlphaFoldDB" id="A0A8H7CK05"/>
<protein>
    <submittedName>
        <fullName evidence="1">Putative Helicase</fullName>
    </submittedName>
</protein>
<name>A0A8H7CK05_9AGAR</name>